<feature type="transmembrane region" description="Helical" evidence="11">
    <location>
        <begin position="12"/>
        <end position="31"/>
    </location>
</feature>
<dbReference type="Pfam" id="PF00571">
    <property type="entry name" value="CBS"/>
    <property type="match status" value="2"/>
</dbReference>
<dbReference type="EMBL" id="DWWS01000044">
    <property type="protein sequence ID" value="HJC24421.1"/>
    <property type="molecule type" value="Genomic_DNA"/>
</dbReference>
<sequence>MDSIVGKLLLQVVLIGLNAFFAATEIAVVSLNTTKLKKMEEEGDKRATRLLKMVDAPSSFLSTIQIAITLSGFLGSAFAADSFSGYIVDWVYNGLGLTMIPQGVMNGFATVVTTIILSYFSLVFGELVPKRIAMQKSFQVACFTSGVVSAVATVVRPVIWLLSVSTNGVLKLLHMKVEAEEETVTEEEIRMMIDLGGQKGTIDQEEQEWIENVFRFDDISVREAMTRTADVEAFSLDATDEEIIHTIRETGLSRYPVYNEDINDIVGILNARDFLLERGAEHPRSLKELLRNAYFVPESIHADDLFQDMQTKKVHIAVVIDEYGQTAGIITIEDLLEEIVGNIYDEFDPAEKPEMEKLEENLWRVNGGVFIGDLAEELEMDIPEDEDYDTLGGMIFSCLHTIPADGSQFDVQVNGLDIHVEKIEDRRIEEALIRKLPPTEPEEEEENGEQEKREQNKKEKSA</sequence>
<evidence type="ECO:0000259" key="12">
    <source>
        <dbReference type="PROSITE" id="PS51371"/>
    </source>
</evidence>
<dbReference type="Gene3D" id="3.30.465.10">
    <property type="match status" value="1"/>
</dbReference>
<dbReference type="InterPro" id="IPR000644">
    <property type="entry name" value="CBS_dom"/>
</dbReference>
<dbReference type="SMART" id="SM01091">
    <property type="entry name" value="CorC_HlyC"/>
    <property type="match status" value="1"/>
</dbReference>
<evidence type="ECO:0000256" key="9">
    <source>
        <dbReference type="PROSITE-ProRule" id="PRU01193"/>
    </source>
</evidence>
<dbReference type="FunFam" id="3.10.580.10:FF:000002">
    <property type="entry name" value="Magnesium/cobalt efflux protein CorC"/>
    <property type="match status" value="1"/>
</dbReference>
<dbReference type="SMART" id="SM00116">
    <property type="entry name" value="CBS"/>
    <property type="match status" value="2"/>
</dbReference>
<feature type="compositionally biased region" description="Basic and acidic residues" evidence="10">
    <location>
        <begin position="449"/>
        <end position="462"/>
    </location>
</feature>
<evidence type="ECO:0000256" key="5">
    <source>
        <dbReference type="ARBA" id="ARBA00022989"/>
    </source>
</evidence>
<dbReference type="PROSITE" id="PS51846">
    <property type="entry name" value="CNNM"/>
    <property type="match status" value="1"/>
</dbReference>
<feature type="region of interest" description="Disordered" evidence="10">
    <location>
        <begin position="432"/>
        <end position="462"/>
    </location>
</feature>
<feature type="transmembrane region" description="Helical" evidence="11">
    <location>
        <begin position="59"/>
        <end position="88"/>
    </location>
</feature>
<feature type="domain" description="CNNM transmembrane" evidence="13">
    <location>
        <begin position="1"/>
        <end position="206"/>
    </location>
</feature>
<gene>
    <name evidence="14" type="ORF">H9761_12035</name>
</gene>
<dbReference type="InterPro" id="IPR005170">
    <property type="entry name" value="Transptr-assoc_dom"/>
</dbReference>
<keyword evidence="5 9" id="KW-1133">Transmembrane helix</keyword>
<feature type="domain" description="CBS" evidence="12">
    <location>
        <begin position="225"/>
        <end position="284"/>
    </location>
</feature>
<evidence type="ECO:0000256" key="8">
    <source>
        <dbReference type="PROSITE-ProRule" id="PRU00703"/>
    </source>
</evidence>
<evidence type="ECO:0000256" key="3">
    <source>
        <dbReference type="ARBA" id="ARBA00022692"/>
    </source>
</evidence>
<evidence type="ECO:0000259" key="13">
    <source>
        <dbReference type="PROSITE" id="PS51846"/>
    </source>
</evidence>
<dbReference type="AlphaFoldDB" id="A0A9D2SRQ4"/>
<dbReference type="Gene3D" id="3.10.580.10">
    <property type="entry name" value="CBS-domain"/>
    <property type="match status" value="1"/>
</dbReference>
<dbReference type="InterPro" id="IPR036318">
    <property type="entry name" value="FAD-bd_PCMH-like_sf"/>
</dbReference>
<dbReference type="InterPro" id="IPR046342">
    <property type="entry name" value="CBS_dom_sf"/>
</dbReference>
<comment type="similarity">
    <text evidence="2">Belongs to the UPF0053 family.</text>
</comment>
<dbReference type="SUPFAM" id="SSF56176">
    <property type="entry name" value="FAD-binding/transporter-associated domain-like"/>
    <property type="match status" value="1"/>
</dbReference>
<dbReference type="InterPro" id="IPR016169">
    <property type="entry name" value="FAD-bd_PCMH_sub2"/>
</dbReference>
<evidence type="ECO:0000256" key="6">
    <source>
        <dbReference type="ARBA" id="ARBA00023122"/>
    </source>
</evidence>
<keyword evidence="3 9" id="KW-0812">Transmembrane</keyword>
<protein>
    <submittedName>
        <fullName evidence="14">Hemolysin family protein</fullName>
    </submittedName>
</protein>
<evidence type="ECO:0000313" key="15">
    <source>
        <dbReference type="Proteomes" id="UP000823891"/>
    </source>
</evidence>
<dbReference type="InterPro" id="IPR002550">
    <property type="entry name" value="CNNM"/>
</dbReference>
<dbReference type="PROSITE" id="PS51371">
    <property type="entry name" value="CBS"/>
    <property type="match status" value="2"/>
</dbReference>
<keyword evidence="6 8" id="KW-0129">CBS domain</keyword>
<dbReference type="SUPFAM" id="SSF54631">
    <property type="entry name" value="CBS-domain pair"/>
    <property type="match status" value="1"/>
</dbReference>
<evidence type="ECO:0000256" key="2">
    <source>
        <dbReference type="ARBA" id="ARBA00006337"/>
    </source>
</evidence>
<feature type="transmembrane region" description="Helical" evidence="11">
    <location>
        <begin position="140"/>
        <end position="162"/>
    </location>
</feature>
<dbReference type="Proteomes" id="UP000823891">
    <property type="component" value="Unassembled WGS sequence"/>
</dbReference>
<keyword evidence="7 9" id="KW-0472">Membrane</keyword>
<dbReference type="Pfam" id="PF03471">
    <property type="entry name" value="CorC_HlyC"/>
    <property type="match status" value="1"/>
</dbReference>
<reference evidence="14" key="2">
    <citation type="submission" date="2021-04" db="EMBL/GenBank/DDBJ databases">
        <authorList>
            <person name="Gilroy R."/>
        </authorList>
    </citation>
    <scope>NUCLEOTIDE SEQUENCE</scope>
    <source>
        <strain evidence="14">USAMLcec2-132</strain>
    </source>
</reference>
<feature type="transmembrane region" description="Helical" evidence="11">
    <location>
        <begin position="108"/>
        <end position="128"/>
    </location>
</feature>
<dbReference type="Pfam" id="PF01595">
    <property type="entry name" value="CNNM"/>
    <property type="match status" value="1"/>
</dbReference>
<feature type="domain" description="CBS" evidence="12">
    <location>
        <begin position="289"/>
        <end position="346"/>
    </location>
</feature>
<comment type="subcellular location">
    <subcellularLocation>
        <location evidence="1">Membrane</location>
        <topology evidence="1">Multi-pass membrane protein</topology>
    </subcellularLocation>
</comment>
<keyword evidence="4" id="KW-0677">Repeat</keyword>
<accession>A0A9D2SRQ4</accession>
<dbReference type="GO" id="GO:0005886">
    <property type="term" value="C:plasma membrane"/>
    <property type="evidence" value="ECO:0007669"/>
    <property type="project" value="TreeGrafter"/>
</dbReference>
<evidence type="ECO:0000256" key="10">
    <source>
        <dbReference type="SAM" id="MobiDB-lite"/>
    </source>
</evidence>
<evidence type="ECO:0000256" key="7">
    <source>
        <dbReference type="ARBA" id="ARBA00023136"/>
    </source>
</evidence>
<evidence type="ECO:0000313" key="14">
    <source>
        <dbReference type="EMBL" id="HJC24421.1"/>
    </source>
</evidence>
<evidence type="ECO:0000256" key="11">
    <source>
        <dbReference type="SAM" id="Phobius"/>
    </source>
</evidence>
<reference evidence="14" key="1">
    <citation type="journal article" date="2021" name="PeerJ">
        <title>Extensive microbial diversity within the chicken gut microbiome revealed by metagenomics and culture.</title>
        <authorList>
            <person name="Gilroy R."/>
            <person name="Ravi A."/>
            <person name="Getino M."/>
            <person name="Pursley I."/>
            <person name="Horton D.L."/>
            <person name="Alikhan N.F."/>
            <person name="Baker D."/>
            <person name="Gharbi K."/>
            <person name="Hall N."/>
            <person name="Watson M."/>
            <person name="Adriaenssens E.M."/>
            <person name="Foster-Nyarko E."/>
            <person name="Jarju S."/>
            <person name="Secka A."/>
            <person name="Antonio M."/>
            <person name="Oren A."/>
            <person name="Chaudhuri R.R."/>
            <person name="La Ragione R."/>
            <person name="Hildebrand F."/>
            <person name="Pallen M.J."/>
        </authorList>
    </citation>
    <scope>NUCLEOTIDE SEQUENCE</scope>
    <source>
        <strain evidence="14">USAMLcec2-132</strain>
    </source>
</reference>
<proteinExistence type="inferred from homology"/>
<comment type="caution">
    <text evidence="14">The sequence shown here is derived from an EMBL/GenBank/DDBJ whole genome shotgun (WGS) entry which is preliminary data.</text>
</comment>
<evidence type="ECO:0000256" key="4">
    <source>
        <dbReference type="ARBA" id="ARBA00022737"/>
    </source>
</evidence>
<dbReference type="CDD" id="cd04590">
    <property type="entry name" value="CBS_pair_CorC_HlyC_assoc"/>
    <property type="match status" value="1"/>
</dbReference>
<evidence type="ECO:0000256" key="1">
    <source>
        <dbReference type="ARBA" id="ARBA00004141"/>
    </source>
</evidence>
<dbReference type="InterPro" id="IPR044751">
    <property type="entry name" value="Ion_transp-like_CBS"/>
</dbReference>
<dbReference type="PANTHER" id="PTHR22777:SF17">
    <property type="entry name" value="UPF0053 PROTEIN SLL0260"/>
    <property type="match status" value="1"/>
</dbReference>
<dbReference type="GO" id="GO:0050660">
    <property type="term" value="F:flavin adenine dinucleotide binding"/>
    <property type="evidence" value="ECO:0007669"/>
    <property type="project" value="InterPro"/>
</dbReference>
<name>A0A9D2SRQ4_9FIRM</name>
<dbReference type="PANTHER" id="PTHR22777">
    <property type="entry name" value="HEMOLYSIN-RELATED"/>
    <property type="match status" value="1"/>
</dbReference>
<organism evidence="14 15">
    <name type="scientific">Candidatus Eisenbergiella merdavium</name>
    <dbReference type="NCBI Taxonomy" id="2838551"/>
    <lineage>
        <taxon>Bacteria</taxon>
        <taxon>Bacillati</taxon>
        <taxon>Bacillota</taxon>
        <taxon>Clostridia</taxon>
        <taxon>Lachnospirales</taxon>
        <taxon>Lachnospiraceae</taxon>
        <taxon>Eisenbergiella</taxon>
    </lineage>
</organism>